<sequence>MPGAPARNDGGRAGAGGAALTGGGVAVIDDADGAPAGAAARERACPPYARRYEALGRVMAALAGHAELLQACRELAWWRGDDHCWHIEWREGPHACEVAEILVGGETELNGLAVPVGPVTGRTASLDVMGVGFVLRAIDPLGMERLRSRPGVWRMAAALNGAVPAGGRSRTGRHWEALLGG</sequence>
<dbReference type="STRING" id="469371.Tbis_1054"/>
<dbReference type="HOGENOM" id="CLU_127722_0_0_11"/>
<proteinExistence type="predicted"/>
<dbReference type="eggNOG" id="ENOG50343TX">
    <property type="taxonomic scope" value="Bacteria"/>
</dbReference>
<protein>
    <submittedName>
        <fullName evidence="1">Uncharacterized protein</fullName>
    </submittedName>
</protein>
<keyword evidence="2" id="KW-1185">Reference proteome</keyword>
<gene>
    <name evidence="1" type="ordered locus">Tbis_1054</name>
</gene>
<accession>D6Y7V7</accession>
<evidence type="ECO:0000313" key="2">
    <source>
        <dbReference type="Proteomes" id="UP000006640"/>
    </source>
</evidence>
<evidence type="ECO:0000313" key="1">
    <source>
        <dbReference type="EMBL" id="ADG87776.1"/>
    </source>
</evidence>
<reference evidence="1 2" key="1">
    <citation type="submission" date="2010-01" db="EMBL/GenBank/DDBJ databases">
        <title>The complete genome of Thermobispora bispora DSM 43833.</title>
        <authorList>
            <consortium name="US DOE Joint Genome Institute (JGI-PGF)"/>
            <person name="Lucas S."/>
            <person name="Copeland A."/>
            <person name="Lapidus A."/>
            <person name="Glavina del Rio T."/>
            <person name="Dalin E."/>
            <person name="Tice H."/>
            <person name="Bruce D."/>
            <person name="Goodwin L."/>
            <person name="Pitluck S."/>
            <person name="Kyrpides N."/>
            <person name="Mavromatis K."/>
            <person name="Ivanova N."/>
            <person name="Mikhailova N."/>
            <person name="Chertkov O."/>
            <person name="Brettin T."/>
            <person name="Detter J.C."/>
            <person name="Han C."/>
            <person name="Larimer F."/>
            <person name="Land M."/>
            <person name="Hauser L."/>
            <person name="Markowitz V."/>
            <person name="Cheng J.-F."/>
            <person name="Hugenholtz P."/>
            <person name="Woyke T."/>
            <person name="Wu D."/>
            <person name="Jando M."/>
            <person name="Schneider S."/>
            <person name="Klenk H.-P."/>
            <person name="Eisen J.A."/>
        </authorList>
    </citation>
    <scope>NUCLEOTIDE SEQUENCE [LARGE SCALE GENOMIC DNA]</scope>
    <source>
        <strain evidence="2">ATCC 19993 / DSM 43833 / CBS 139.67 / JCM 10125 / KCTC 9307 / NBRC 14880 / R51</strain>
    </source>
</reference>
<dbReference type="KEGG" id="tbi:Tbis_1054"/>
<dbReference type="EMBL" id="CP001874">
    <property type="protein sequence ID" value="ADG87776.1"/>
    <property type="molecule type" value="Genomic_DNA"/>
</dbReference>
<dbReference type="AlphaFoldDB" id="D6Y7V7"/>
<name>D6Y7V7_THEBD</name>
<organism evidence="1 2">
    <name type="scientific">Thermobispora bispora (strain ATCC 19993 / DSM 43833 / CBS 139.67 / JCM 10125 / KCTC 9307 / NBRC 14880 / R51)</name>
    <dbReference type="NCBI Taxonomy" id="469371"/>
    <lineage>
        <taxon>Bacteria</taxon>
        <taxon>Bacillati</taxon>
        <taxon>Actinomycetota</taxon>
        <taxon>Actinomycetes</taxon>
        <taxon>Streptosporangiales</taxon>
        <taxon>Streptosporangiaceae</taxon>
        <taxon>Thermobispora</taxon>
    </lineage>
</organism>
<dbReference type="Proteomes" id="UP000006640">
    <property type="component" value="Chromosome"/>
</dbReference>